<accession>A0ACC1PQ08</accession>
<dbReference type="Proteomes" id="UP001143856">
    <property type="component" value="Unassembled WGS sequence"/>
</dbReference>
<keyword evidence="2" id="KW-1185">Reference proteome</keyword>
<evidence type="ECO:0000313" key="2">
    <source>
        <dbReference type="Proteomes" id="UP001143856"/>
    </source>
</evidence>
<sequence>MANTTPIELQQIRVGFGRNILASNSDSLVTKVDLAKEHARLQANLLSKCPAHMWPKASYRAFCPRPILVTKPHEQQIRELSEALTAAVNNTVERWWSDQQARLFERMPLKREEEDLLLWLEDQVSQGELKEYFACQGSWRPDFLIEDRVSGQNEVVAENFLISEINARFPFNGIFHSAYGQEALDDMNLGRFDLASTTTPSQILNGLRTLFNPSVALHLLIGEEVGMDIHMFIDAARERFGIVPRLIRPSDLRLELSRQEKGRYRLCCLARGTGETEMSPPPRTFINSKGEVVEEIQQVGLELHQHELFALPQDMLRQVSLRCFNDLRTILLVHDKRMLGIIKQELQYLVQAQVLTPYQARALDEGIIDTFIPASPQVHALLQNSKSFPNLKDGYLLKPIRSGKGAGILFGEDLTPHEWESILSSLQAHTPTMEKAYVVQRRVKHRMYDMVLHTSGEKVRYSLVGTWHIIHGKFCGLGIWRSSRDRICATPSRRSQRRPVPSERDLGAMTILKTRPCKPSPGDERVDPETVGDEDIHEISVALKRAYERLLKYHPAKAEQVRQQVTAYWSEHYANEPVDEIAVPASFSSSHNNAQGAQKPKALDRIYDVFDSDELERYLSIKKTGFLAVDRNPIEWWREHKNTFLRLHCFALDRLNMTTDTLEAMQRLQHWLGDDAEATWTAIDAADGAGEVEDAFMDD</sequence>
<comment type="caution">
    <text evidence="1">The sequence shown here is derived from an EMBL/GenBank/DDBJ whole genome shotgun (WGS) entry which is preliminary data.</text>
</comment>
<name>A0ACC1PQ08_9PEZI</name>
<reference evidence="1" key="1">
    <citation type="submission" date="2022-10" db="EMBL/GenBank/DDBJ databases">
        <title>Genome Sequence of Xylaria curta.</title>
        <authorList>
            <person name="Buettner E."/>
        </authorList>
    </citation>
    <scope>NUCLEOTIDE SEQUENCE</scope>
    <source>
        <strain evidence="1">Babe10</strain>
    </source>
</reference>
<dbReference type="EMBL" id="JAPDGR010000100">
    <property type="protein sequence ID" value="KAJ2996306.1"/>
    <property type="molecule type" value="Genomic_DNA"/>
</dbReference>
<proteinExistence type="predicted"/>
<evidence type="ECO:0000313" key="1">
    <source>
        <dbReference type="EMBL" id="KAJ2996306.1"/>
    </source>
</evidence>
<organism evidence="1 2">
    <name type="scientific">Xylaria curta</name>
    <dbReference type="NCBI Taxonomy" id="42375"/>
    <lineage>
        <taxon>Eukaryota</taxon>
        <taxon>Fungi</taxon>
        <taxon>Dikarya</taxon>
        <taxon>Ascomycota</taxon>
        <taxon>Pezizomycotina</taxon>
        <taxon>Sordariomycetes</taxon>
        <taxon>Xylariomycetidae</taxon>
        <taxon>Xylariales</taxon>
        <taxon>Xylariaceae</taxon>
        <taxon>Xylaria</taxon>
    </lineage>
</organism>
<gene>
    <name evidence="1" type="ORF">NUW58_g1008</name>
</gene>
<protein>
    <submittedName>
        <fullName evidence="1">Uncharacterized protein</fullName>
    </submittedName>
</protein>